<dbReference type="Proteomes" id="UP000183971">
    <property type="component" value="Unassembled WGS sequence"/>
</dbReference>
<feature type="compositionally biased region" description="Polar residues" evidence="1">
    <location>
        <begin position="139"/>
        <end position="149"/>
    </location>
</feature>
<organism evidence="2 3">
    <name type="scientific">Fusarium proliferatum (strain ET1)</name>
    <name type="common">Orchid endophyte fungus</name>
    <dbReference type="NCBI Taxonomy" id="1227346"/>
    <lineage>
        <taxon>Eukaryota</taxon>
        <taxon>Fungi</taxon>
        <taxon>Dikarya</taxon>
        <taxon>Ascomycota</taxon>
        <taxon>Pezizomycotina</taxon>
        <taxon>Sordariomycetes</taxon>
        <taxon>Hypocreomycetidae</taxon>
        <taxon>Hypocreales</taxon>
        <taxon>Nectriaceae</taxon>
        <taxon>Fusarium</taxon>
        <taxon>Fusarium fujikuroi species complex</taxon>
    </lineage>
</organism>
<dbReference type="GeneID" id="42054754"/>
<keyword evidence="3" id="KW-1185">Reference proteome</keyword>
<comment type="caution">
    <text evidence="2">The sequence shown here is derived from an EMBL/GenBank/DDBJ whole genome shotgun (WGS) entry which is preliminary data.</text>
</comment>
<feature type="compositionally biased region" description="Basic and acidic residues" evidence="1">
    <location>
        <begin position="165"/>
        <end position="175"/>
    </location>
</feature>
<dbReference type="AlphaFoldDB" id="A0A1L7VQ45"/>
<dbReference type="EMBL" id="FJOF01000006">
    <property type="protein sequence ID" value="CZR42579.1"/>
    <property type="molecule type" value="Genomic_DNA"/>
</dbReference>
<dbReference type="RefSeq" id="XP_031083170.1">
    <property type="nucleotide sequence ID" value="XM_031233321.1"/>
</dbReference>
<protein>
    <submittedName>
        <fullName evidence="2">Uncharacterized protein</fullName>
    </submittedName>
</protein>
<dbReference type="VEuPathDB" id="FungiDB:FPRO_09882"/>
<reference evidence="3" key="1">
    <citation type="journal article" date="2016" name="Genome Biol. Evol.">
        <title>Comparative 'omics' of the Fusarium fujikuroi species complex highlights differences in genetic potential and metabolite synthesis.</title>
        <authorList>
            <person name="Niehaus E.-M."/>
            <person name="Muensterkoetter M."/>
            <person name="Proctor R.H."/>
            <person name="Brown D.W."/>
            <person name="Sharon A."/>
            <person name="Idan Y."/>
            <person name="Oren-Young L."/>
            <person name="Sieber C.M."/>
            <person name="Novak O."/>
            <person name="Pencik A."/>
            <person name="Tarkowska D."/>
            <person name="Hromadova K."/>
            <person name="Freeman S."/>
            <person name="Maymon M."/>
            <person name="Elazar M."/>
            <person name="Youssef S.A."/>
            <person name="El-Shabrawy E.S.M."/>
            <person name="Shalaby A.B.A."/>
            <person name="Houterman P."/>
            <person name="Brock N.L."/>
            <person name="Burkhardt I."/>
            <person name="Tsavkelova E.A."/>
            <person name="Dickschat J.S."/>
            <person name="Galuszka P."/>
            <person name="Gueldener U."/>
            <person name="Tudzynski B."/>
        </authorList>
    </citation>
    <scope>NUCLEOTIDE SEQUENCE [LARGE SCALE GENOMIC DNA]</scope>
    <source>
        <strain evidence="3">ET1</strain>
    </source>
</reference>
<sequence length="220" mass="24579">MRRVLGPIAHDKWKNKSTMIGWCLYRAEAGEFTHLLRHWNATEVETAGRLIAWGVPNFVLPALLGLPLAEARTGDDETIYRWVKDEERILEHQYDPFQEGRFNDGGSSADNGYGRSENPYRGRENISGPLGVTHVSARRGNSGSLQQDNRLQEERPGRAGNSTETSHETEAHTLGEIDGLGGFDNFGYREPSNRTRGEGPRSVGNGTKNPYKSNRDGLDR</sequence>
<evidence type="ECO:0000313" key="2">
    <source>
        <dbReference type="EMBL" id="CZR42579.1"/>
    </source>
</evidence>
<evidence type="ECO:0000256" key="1">
    <source>
        <dbReference type="SAM" id="MobiDB-lite"/>
    </source>
</evidence>
<evidence type="ECO:0000313" key="3">
    <source>
        <dbReference type="Proteomes" id="UP000183971"/>
    </source>
</evidence>
<name>A0A1L7VQ45_FUSPR</name>
<proteinExistence type="predicted"/>
<feature type="region of interest" description="Disordered" evidence="1">
    <location>
        <begin position="94"/>
        <end position="220"/>
    </location>
</feature>
<gene>
    <name evidence="2" type="ORF">FPRO_09882</name>
</gene>
<accession>A0A1L7VQ45</accession>